<dbReference type="AlphaFoldDB" id="A0A1H0AYU4"/>
<feature type="transmembrane region" description="Helical" evidence="1">
    <location>
        <begin position="61"/>
        <end position="82"/>
    </location>
</feature>
<keyword evidence="1" id="KW-0812">Transmembrane</keyword>
<accession>A0A1H0AYU4</accession>
<reference evidence="2 3" key="1">
    <citation type="submission" date="2016-10" db="EMBL/GenBank/DDBJ databases">
        <authorList>
            <person name="de Groot N.N."/>
        </authorList>
    </citation>
    <scope>NUCLEOTIDE SEQUENCE [LARGE SCALE GENOMIC DNA]</scope>
    <source>
        <strain evidence="2 3">CGMCC 1.3442</strain>
    </source>
</reference>
<dbReference type="RefSeq" id="WP_093856587.1">
    <property type="nucleotide sequence ID" value="NZ_BJVZ01000013.1"/>
</dbReference>
<evidence type="ECO:0000313" key="3">
    <source>
        <dbReference type="Proteomes" id="UP000199334"/>
    </source>
</evidence>
<evidence type="ECO:0000313" key="2">
    <source>
        <dbReference type="EMBL" id="SDN38627.1"/>
    </source>
</evidence>
<feature type="transmembrane region" description="Helical" evidence="1">
    <location>
        <begin position="32"/>
        <end position="49"/>
    </location>
</feature>
<feature type="transmembrane region" description="Helical" evidence="1">
    <location>
        <begin position="6"/>
        <end position="23"/>
    </location>
</feature>
<keyword evidence="3" id="KW-1185">Reference proteome</keyword>
<keyword evidence="1" id="KW-1133">Transmembrane helix</keyword>
<keyword evidence="1" id="KW-0472">Membrane</keyword>
<sequence>MLLSVVILSWVGIIIYLVIFLSFQKLAKNNEFAFLHLLMVFMYALWLPLPIALNQSLDSGMLKVGTIFGLVYLIMLVISMSLQTGHISYLVKYNEDQVISEDHGKYMMTTLSNPFEGIANVFKSVWALCLAITFWKTDETLMALLMFLFSLLMVYFLLLVLKEAIVKPANWLSKIKTNPYIVNLETFSFFVIIIMFLTSKL</sequence>
<dbReference type="OrthoDB" id="2943482at2"/>
<evidence type="ECO:0000256" key="1">
    <source>
        <dbReference type="SAM" id="Phobius"/>
    </source>
</evidence>
<feature type="transmembrane region" description="Helical" evidence="1">
    <location>
        <begin position="141"/>
        <end position="160"/>
    </location>
</feature>
<protein>
    <submittedName>
        <fullName evidence="2">Uncharacterized protein</fullName>
    </submittedName>
</protein>
<dbReference type="Proteomes" id="UP000199334">
    <property type="component" value="Unassembled WGS sequence"/>
</dbReference>
<dbReference type="EMBL" id="FNIG01000004">
    <property type="protein sequence ID" value="SDN38627.1"/>
    <property type="molecule type" value="Genomic_DNA"/>
</dbReference>
<gene>
    <name evidence="2" type="ORF">SAMN05216498_2142</name>
</gene>
<feature type="transmembrane region" description="Helical" evidence="1">
    <location>
        <begin position="180"/>
        <end position="198"/>
    </location>
</feature>
<feature type="transmembrane region" description="Helical" evidence="1">
    <location>
        <begin position="117"/>
        <end position="135"/>
    </location>
</feature>
<name>A0A1H0AYU4_9BACI</name>
<proteinExistence type="predicted"/>
<organism evidence="2 3">
    <name type="scientific">Tenuibacillus multivorans</name>
    <dbReference type="NCBI Taxonomy" id="237069"/>
    <lineage>
        <taxon>Bacteria</taxon>
        <taxon>Bacillati</taxon>
        <taxon>Bacillota</taxon>
        <taxon>Bacilli</taxon>
        <taxon>Bacillales</taxon>
        <taxon>Bacillaceae</taxon>
        <taxon>Tenuibacillus</taxon>
    </lineage>
</organism>